<evidence type="ECO:0000313" key="2">
    <source>
        <dbReference type="EMBL" id="KAK5612982.1"/>
    </source>
</evidence>
<keyword evidence="1" id="KW-0812">Transmembrane</keyword>
<sequence>MLMFEHKSIMDFKPNFNWKNVLAVEVCFAFFSSYFVVLFVVFGLSRTWVQWQLSKQRLTESLLPDTFSSSSGEILRHSQACLTSLGMPALERHSPSSVSWAVSWASFQ</sequence>
<feature type="transmembrane region" description="Helical" evidence="1">
    <location>
        <begin position="21"/>
        <end position="44"/>
    </location>
</feature>
<name>A0AAV9RVL5_9TELE</name>
<keyword evidence="3" id="KW-1185">Reference proteome</keyword>
<organism evidence="2 3">
    <name type="scientific">Crenichthys baileyi</name>
    <name type="common">White River springfish</name>
    <dbReference type="NCBI Taxonomy" id="28760"/>
    <lineage>
        <taxon>Eukaryota</taxon>
        <taxon>Metazoa</taxon>
        <taxon>Chordata</taxon>
        <taxon>Craniata</taxon>
        <taxon>Vertebrata</taxon>
        <taxon>Euteleostomi</taxon>
        <taxon>Actinopterygii</taxon>
        <taxon>Neopterygii</taxon>
        <taxon>Teleostei</taxon>
        <taxon>Neoteleostei</taxon>
        <taxon>Acanthomorphata</taxon>
        <taxon>Ovalentaria</taxon>
        <taxon>Atherinomorphae</taxon>
        <taxon>Cyprinodontiformes</taxon>
        <taxon>Goodeidae</taxon>
        <taxon>Crenichthys</taxon>
    </lineage>
</organism>
<dbReference type="Proteomes" id="UP001311232">
    <property type="component" value="Unassembled WGS sequence"/>
</dbReference>
<gene>
    <name evidence="2" type="ORF">CRENBAI_003496</name>
</gene>
<comment type="caution">
    <text evidence="2">The sequence shown here is derived from an EMBL/GenBank/DDBJ whole genome shotgun (WGS) entry which is preliminary data.</text>
</comment>
<evidence type="ECO:0008006" key="4">
    <source>
        <dbReference type="Google" id="ProtNLM"/>
    </source>
</evidence>
<reference evidence="2 3" key="1">
    <citation type="submission" date="2021-06" db="EMBL/GenBank/DDBJ databases">
        <authorList>
            <person name="Palmer J.M."/>
        </authorList>
    </citation>
    <scope>NUCLEOTIDE SEQUENCE [LARGE SCALE GENOMIC DNA]</scope>
    <source>
        <strain evidence="2 3">MEX-2019</strain>
        <tissue evidence="2">Muscle</tissue>
    </source>
</reference>
<dbReference type="EMBL" id="JAHHUM010001271">
    <property type="protein sequence ID" value="KAK5612982.1"/>
    <property type="molecule type" value="Genomic_DNA"/>
</dbReference>
<keyword evidence="1" id="KW-1133">Transmembrane helix</keyword>
<evidence type="ECO:0000313" key="3">
    <source>
        <dbReference type="Proteomes" id="UP001311232"/>
    </source>
</evidence>
<evidence type="ECO:0000256" key="1">
    <source>
        <dbReference type="SAM" id="Phobius"/>
    </source>
</evidence>
<keyword evidence="1" id="KW-0472">Membrane</keyword>
<accession>A0AAV9RVL5</accession>
<protein>
    <recommendedName>
        <fullName evidence="4">ATP synthase F0 subunit 8</fullName>
    </recommendedName>
</protein>
<proteinExistence type="predicted"/>
<dbReference type="AlphaFoldDB" id="A0AAV9RVL5"/>